<keyword evidence="2" id="KW-0119">Carbohydrate metabolism</keyword>
<feature type="domain" description="Glucosamine inositolphosphorylceramide transferase 1 N-terminal" evidence="3">
    <location>
        <begin position="76"/>
        <end position="306"/>
    </location>
</feature>
<evidence type="ECO:0000256" key="2">
    <source>
        <dbReference type="ARBA" id="ARBA00023277"/>
    </source>
</evidence>
<comment type="caution">
    <text evidence="4">The sequence shown here is derived from an EMBL/GenBank/DDBJ whole genome shotgun (WGS) entry which is preliminary data.</text>
</comment>
<evidence type="ECO:0000313" key="4">
    <source>
        <dbReference type="EMBL" id="PTX61484.1"/>
    </source>
</evidence>
<accession>A0A2T6BZI8</accession>
<evidence type="ECO:0000259" key="3">
    <source>
        <dbReference type="Pfam" id="PF24793"/>
    </source>
</evidence>
<dbReference type="PANTHER" id="PTHR43772:SF2">
    <property type="entry name" value="PUTATIVE (AFU_ORTHOLOGUE AFUA_2G04480)-RELATED"/>
    <property type="match status" value="1"/>
</dbReference>
<keyword evidence="1" id="KW-0624">Polysaccharide degradation</keyword>
<dbReference type="InterPro" id="IPR023296">
    <property type="entry name" value="Glyco_hydro_beta-prop_sf"/>
</dbReference>
<gene>
    <name evidence="4" type="ORF">C8N46_104127</name>
</gene>
<dbReference type="PANTHER" id="PTHR43772">
    <property type="entry name" value="ENDO-1,4-BETA-XYLANASE"/>
    <property type="match status" value="1"/>
</dbReference>
<dbReference type="Proteomes" id="UP000244090">
    <property type="component" value="Unassembled WGS sequence"/>
</dbReference>
<name>A0A2T6BZI8_9FLAO</name>
<dbReference type="AlphaFoldDB" id="A0A2T6BZI8"/>
<sequence>MKIIKKIAIILFILGFLFSGYIGYCYVMKKPVPFFGRKITGAYYSIATGISQNPLQWNVSEAKVFNRESNEIPEKVLMADPFLHEKDGKWYAFFEIMGETHADIGVAVEENGTWKYLGIALDETVHLSYPMVFEKDSVTYMIPETKRHSQVRLYKTTNFPFGWEVDKILINDKRLVDATYFEKDDVSYLFATEDKELRLYIADSLHGEWTEHPKSPILSGNYTRSAGRILTYDGQWIRFAQDHFGGYGRAVYGFSIDSISKTDYKETSLKNNPILKNQGDTWAKNGMHHIDIHLLKDGSFKAIFDGYGYGKENITFSLSNNF</sequence>
<evidence type="ECO:0000256" key="1">
    <source>
        <dbReference type="ARBA" id="ARBA00022651"/>
    </source>
</evidence>
<dbReference type="SUPFAM" id="SSF75005">
    <property type="entry name" value="Arabinanase/levansucrase/invertase"/>
    <property type="match status" value="1"/>
</dbReference>
<protein>
    <recommendedName>
        <fullName evidence="3">Glucosamine inositolphosphorylceramide transferase 1 N-terminal domain-containing protein</fullName>
    </recommendedName>
</protein>
<dbReference type="InterPro" id="IPR056442">
    <property type="entry name" value="GINT1_N"/>
</dbReference>
<keyword evidence="5" id="KW-1185">Reference proteome</keyword>
<dbReference type="OrthoDB" id="3771157at2"/>
<proteinExistence type="predicted"/>
<evidence type="ECO:0000313" key="5">
    <source>
        <dbReference type="Proteomes" id="UP000244090"/>
    </source>
</evidence>
<organism evidence="4 5">
    <name type="scientific">Kordia periserrulae</name>
    <dbReference type="NCBI Taxonomy" id="701523"/>
    <lineage>
        <taxon>Bacteria</taxon>
        <taxon>Pseudomonadati</taxon>
        <taxon>Bacteroidota</taxon>
        <taxon>Flavobacteriia</taxon>
        <taxon>Flavobacteriales</taxon>
        <taxon>Flavobacteriaceae</taxon>
        <taxon>Kordia</taxon>
    </lineage>
</organism>
<dbReference type="GO" id="GO:0045493">
    <property type="term" value="P:xylan catabolic process"/>
    <property type="evidence" value="ECO:0007669"/>
    <property type="project" value="UniProtKB-KW"/>
</dbReference>
<dbReference type="Pfam" id="PF24793">
    <property type="entry name" value="GINT1_N"/>
    <property type="match status" value="1"/>
</dbReference>
<dbReference type="RefSeq" id="WP_146169787.1">
    <property type="nucleotide sequence ID" value="NZ_QBKT01000004.1"/>
</dbReference>
<keyword evidence="1" id="KW-0858">Xylan degradation</keyword>
<reference evidence="4 5" key="1">
    <citation type="submission" date="2018-04" db="EMBL/GenBank/DDBJ databases">
        <title>Genomic Encyclopedia of Archaeal and Bacterial Type Strains, Phase II (KMG-II): from individual species to whole genera.</title>
        <authorList>
            <person name="Goeker M."/>
        </authorList>
    </citation>
    <scope>NUCLEOTIDE SEQUENCE [LARGE SCALE GENOMIC DNA]</scope>
    <source>
        <strain evidence="4 5">DSM 25731</strain>
    </source>
</reference>
<dbReference type="Gene3D" id="2.115.10.20">
    <property type="entry name" value="Glycosyl hydrolase domain, family 43"/>
    <property type="match status" value="1"/>
</dbReference>
<dbReference type="EMBL" id="QBKT01000004">
    <property type="protein sequence ID" value="PTX61484.1"/>
    <property type="molecule type" value="Genomic_DNA"/>
</dbReference>
<dbReference type="InterPro" id="IPR052176">
    <property type="entry name" value="Glycosyl_Hydrlase_43_Enz"/>
</dbReference>